<accession>A0ABR1KS42</accession>
<evidence type="ECO:0000313" key="3">
    <source>
        <dbReference type="Proteomes" id="UP001363622"/>
    </source>
</evidence>
<reference evidence="2 3" key="1">
    <citation type="submission" date="2024-04" db="EMBL/GenBank/DDBJ databases">
        <title>Phyllosticta paracitricarpa is synonymous to the EU quarantine fungus P. citricarpa based on phylogenomic analyses.</title>
        <authorList>
            <consortium name="Lawrence Berkeley National Laboratory"/>
            <person name="Van Ingen-Buijs V.A."/>
            <person name="Van Westerhoven A.C."/>
            <person name="Haridas S."/>
            <person name="Skiadas P."/>
            <person name="Martin F."/>
            <person name="Groenewald J.Z."/>
            <person name="Crous P.W."/>
            <person name="Seidl M.F."/>
        </authorList>
    </citation>
    <scope>NUCLEOTIDE SEQUENCE [LARGE SCALE GENOMIC DNA]</scope>
    <source>
        <strain evidence="2 3">CBS 123371</strain>
    </source>
</reference>
<name>A0ABR1KS42_9PEZI</name>
<feature type="compositionally biased region" description="Basic and acidic residues" evidence="1">
    <location>
        <begin position="117"/>
        <end position="147"/>
    </location>
</feature>
<comment type="caution">
    <text evidence="2">The sequence shown here is derived from an EMBL/GenBank/DDBJ whole genome shotgun (WGS) entry which is preliminary data.</text>
</comment>
<dbReference type="Proteomes" id="UP001363622">
    <property type="component" value="Unassembled WGS sequence"/>
</dbReference>
<proteinExistence type="predicted"/>
<evidence type="ECO:0000256" key="1">
    <source>
        <dbReference type="SAM" id="MobiDB-lite"/>
    </source>
</evidence>
<keyword evidence="3" id="KW-1185">Reference proteome</keyword>
<feature type="region of interest" description="Disordered" evidence="1">
    <location>
        <begin position="184"/>
        <end position="217"/>
    </location>
</feature>
<organism evidence="2 3">
    <name type="scientific">Phyllosticta citriasiana</name>
    <dbReference type="NCBI Taxonomy" id="595635"/>
    <lineage>
        <taxon>Eukaryota</taxon>
        <taxon>Fungi</taxon>
        <taxon>Dikarya</taxon>
        <taxon>Ascomycota</taxon>
        <taxon>Pezizomycotina</taxon>
        <taxon>Dothideomycetes</taxon>
        <taxon>Dothideomycetes incertae sedis</taxon>
        <taxon>Botryosphaeriales</taxon>
        <taxon>Phyllostictaceae</taxon>
        <taxon>Phyllosticta</taxon>
    </lineage>
</organism>
<feature type="region of interest" description="Disordered" evidence="1">
    <location>
        <begin position="84"/>
        <end position="147"/>
    </location>
</feature>
<feature type="region of interest" description="Disordered" evidence="1">
    <location>
        <begin position="306"/>
        <end position="328"/>
    </location>
</feature>
<feature type="compositionally biased region" description="Polar residues" evidence="1">
    <location>
        <begin position="196"/>
        <end position="206"/>
    </location>
</feature>
<evidence type="ECO:0000313" key="2">
    <source>
        <dbReference type="EMBL" id="KAK7520361.1"/>
    </source>
</evidence>
<dbReference type="EMBL" id="JBBPHU010000003">
    <property type="protein sequence ID" value="KAK7520361.1"/>
    <property type="molecule type" value="Genomic_DNA"/>
</dbReference>
<gene>
    <name evidence="2" type="ORF">IWZ03DRAFT_135374</name>
</gene>
<protein>
    <submittedName>
        <fullName evidence="2">Uncharacterized protein</fullName>
    </submittedName>
</protein>
<sequence length="328" mass="36933">MATTWSAAVRAVHLKVHPRPLSIGESREFLRVLQQFGEVAMFRHLKYDHQPAPHSYLAIFRHQDAASKLLKASPLRVTLDPILPDPDAAENHPLKQAKNYNPWMPDASLQEDAATSDGRHTAEDPHLTKDSEFELDSSRRKSGHEEMTRASRILFEALDAIDIQRESQEELSYEALLGATRKADNRNQDVGAGEDGSTQDSGSESARQLPPPPLPREFDITIDVSDRNHRDAISSQVFWSTFSPKARSLSFIDLTSRGVSSNIADVSTHTQPPFRVFEKIRRHAETKPTLMQLWEAGPAGKELLSEWTRKAHSGKADRRPRPRTENKT</sequence>